<keyword evidence="8" id="KW-1185">Reference proteome</keyword>
<evidence type="ECO:0000313" key="8">
    <source>
        <dbReference type="Proteomes" id="UP001382904"/>
    </source>
</evidence>
<feature type="domain" description="IclR-ED" evidence="6">
    <location>
        <begin position="69"/>
        <end position="234"/>
    </location>
</feature>
<dbReference type="SMART" id="SM00346">
    <property type="entry name" value="HTH_ICLR"/>
    <property type="match status" value="1"/>
</dbReference>
<dbReference type="InterPro" id="IPR005471">
    <property type="entry name" value="Tscrpt_reg_IclR_N"/>
</dbReference>
<dbReference type="EMBL" id="JBBKAM010000002">
    <property type="protein sequence ID" value="MEJ8641506.1"/>
    <property type="molecule type" value="Genomic_DNA"/>
</dbReference>
<reference evidence="7 8" key="1">
    <citation type="submission" date="2024-03" db="EMBL/GenBank/DDBJ databases">
        <title>Novel Streptomyces species of biotechnological and ecological value are a feature of Machair soil.</title>
        <authorList>
            <person name="Prole J.R."/>
            <person name="Goodfellow M."/>
            <person name="Allenby N."/>
            <person name="Ward A.C."/>
        </authorList>
    </citation>
    <scope>NUCLEOTIDE SEQUENCE [LARGE SCALE GENOMIC DNA]</scope>
    <source>
        <strain evidence="7 8">MS1.HAVA.3</strain>
    </source>
</reference>
<dbReference type="SUPFAM" id="SSF46785">
    <property type="entry name" value="Winged helix' DNA-binding domain"/>
    <property type="match status" value="1"/>
</dbReference>
<feature type="region of interest" description="Disordered" evidence="4">
    <location>
        <begin position="238"/>
        <end position="277"/>
    </location>
</feature>
<sequence length="277" mass="28529">MARSGAEGRGVLEGAFALMEALAHGDEVGLTRLATDAELPKATAHRLLGQLVALGAVQSRSGRYRLGPRTFRLGQAWHPARALRAASARPLRELASASGRLSLSVSVAEAGHTIIVGGMRGEVDDVFPLRSGVVLPPGSAAELVLAASNPVADLPEGRTKASWAREVARAREQGLAFEYGQCVSTLSCVAAPVLSASGQVVAAVAASALDGKQITPLGDAVRRAAAMISANLARLPAPAAQAPGEWPAYEKPADRPGKRSGAGSDFSEPAPDLRLRA</sequence>
<dbReference type="PROSITE" id="PS51078">
    <property type="entry name" value="ICLR_ED"/>
    <property type="match status" value="1"/>
</dbReference>
<evidence type="ECO:0000313" key="7">
    <source>
        <dbReference type="EMBL" id="MEJ8641506.1"/>
    </source>
</evidence>
<dbReference type="Gene3D" id="1.10.10.10">
    <property type="entry name" value="Winged helix-like DNA-binding domain superfamily/Winged helix DNA-binding domain"/>
    <property type="match status" value="1"/>
</dbReference>
<keyword evidence="2" id="KW-0238">DNA-binding</keyword>
<protein>
    <submittedName>
        <fullName evidence="7">Helix-turn-helix domain-containing protein</fullName>
    </submittedName>
</protein>
<dbReference type="Gene3D" id="3.30.450.40">
    <property type="match status" value="1"/>
</dbReference>
<dbReference type="Pfam" id="PF01614">
    <property type="entry name" value="IclR_C"/>
    <property type="match status" value="1"/>
</dbReference>
<dbReference type="InterPro" id="IPR029016">
    <property type="entry name" value="GAF-like_dom_sf"/>
</dbReference>
<dbReference type="InterPro" id="IPR050707">
    <property type="entry name" value="HTH_MetabolicPath_Reg"/>
</dbReference>
<keyword evidence="3" id="KW-0804">Transcription</keyword>
<evidence type="ECO:0000256" key="1">
    <source>
        <dbReference type="ARBA" id="ARBA00023015"/>
    </source>
</evidence>
<dbReference type="Proteomes" id="UP001382904">
    <property type="component" value="Unassembled WGS sequence"/>
</dbReference>
<evidence type="ECO:0000259" key="6">
    <source>
        <dbReference type="PROSITE" id="PS51078"/>
    </source>
</evidence>
<keyword evidence="1" id="KW-0805">Transcription regulation</keyword>
<organism evidence="7 8">
    <name type="scientific">Streptomyces caledonius</name>
    <dbReference type="NCBI Taxonomy" id="3134107"/>
    <lineage>
        <taxon>Bacteria</taxon>
        <taxon>Bacillati</taxon>
        <taxon>Actinomycetota</taxon>
        <taxon>Actinomycetes</taxon>
        <taxon>Kitasatosporales</taxon>
        <taxon>Streptomycetaceae</taxon>
        <taxon>Streptomyces</taxon>
    </lineage>
</organism>
<dbReference type="PANTHER" id="PTHR30136:SF24">
    <property type="entry name" value="HTH-TYPE TRANSCRIPTIONAL REPRESSOR ALLR"/>
    <property type="match status" value="1"/>
</dbReference>
<dbReference type="InterPro" id="IPR014757">
    <property type="entry name" value="Tscrpt_reg_IclR_C"/>
</dbReference>
<dbReference type="InterPro" id="IPR036388">
    <property type="entry name" value="WH-like_DNA-bd_sf"/>
</dbReference>
<dbReference type="PROSITE" id="PS51077">
    <property type="entry name" value="HTH_ICLR"/>
    <property type="match status" value="1"/>
</dbReference>
<dbReference type="InterPro" id="IPR036390">
    <property type="entry name" value="WH_DNA-bd_sf"/>
</dbReference>
<evidence type="ECO:0000256" key="3">
    <source>
        <dbReference type="ARBA" id="ARBA00023163"/>
    </source>
</evidence>
<evidence type="ECO:0000259" key="5">
    <source>
        <dbReference type="PROSITE" id="PS51077"/>
    </source>
</evidence>
<accession>A0ABU8U0U3</accession>
<feature type="domain" description="HTH iclR-type" evidence="5">
    <location>
        <begin position="9"/>
        <end position="68"/>
    </location>
</feature>
<name>A0ABU8U0U3_9ACTN</name>
<evidence type="ECO:0000256" key="4">
    <source>
        <dbReference type="SAM" id="MobiDB-lite"/>
    </source>
</evidence>
<gene>
    <name evidence="7" type="ORF">WKI68_08410</name>
</gene>
<evidence type="ECO:0000256" key="2">
    <source>
        <dbReference type="ARBA" id="ARBA00023125"/>
    </source>
</evidence>
<dbReference type="SUPFAM" id="SSF55781">
    <property type="entry name" value="GAF domain-like"/>
    <property type="match status" value="1"/>
</dbReference>
<dbReference type="Pfam" id="PF09339">
    <property type="entry name" value="HTH_IclR"/>
    <property type="match status" value="1"/>
</dbReference>
<dbReference type="PANTHER" id="PTHR30136">
    <property type="entry name" value="HELIX-TURN-HELIX TRANSCRIPTIONAL REGULATOR, ICLR FAMILY"/>
    <property type="match status" value="1"/>
</dbReference>
<proteinExistence type="predicted"/>
<comment type="caution">
    <text evidence="7">The sequence shown here is derived from an EMBL/GenBank/DDBJ whole genome shotgun (WGS) entry which is preliminary data.</text>
</comment>